<organism evidence="1 2">
    <name type="scientific">Nocardia goodfellowii</name>
    <dbReference type="NCBI Taxonomy" id="882446"/>
    <lineage>
        <taxon>Bacteria</taxon>
        <taxon>Bacillati</taxon>
        <taxon>Actinomycetota</taxon>
        <taxon>Actinomycetes</taxon>
        <taxon>Mycobacteriales</taxon>
        <taxon>Nocardiaceae</taxon>
        <taxon>Nocardia</taxon>
    </lineage>
</organism>
<name>A0ABS4QSK8_9NOCA</name>
<accession>A0ABS4QSK8</accession>
<dbReference type="RefSeq" id="WP_209899810.1">
    <property type="nucleotide sequence ID" value="NZ_JAGGMR010000002.1"/>
</dbReference>
<evidence type="ECO:0000313" key="1">
    <source>
        <dbReference type="EMBL" id="MBP2194533.1"/>
    </source>
</evidence>
<dbReference type="Proteomes" id="UP001519325">
    <property type="component" value="Unassembled WGS sequence"/>
</dbReference>
<proteinExistence type="predicted"/>
<protein>
    <submittedName>
        <fullName evidence="1">Uncharacterized protein</fullName>
    </submittedName>
</protein>
<gene>
    <name evidence="1" type="ORF">BJ987_007511</name>
</gene>
<keyword evidence="2" id="KW-1185">Reference proteome</keyword>
<sequence>MDDHGSDDVSMIVKFYRWWNDGWREVAVDGSAIGLFALELSKFLF</sequence>
<evidence type="ECO:0000313" key="2">
    <source>
        <dbReference type="Proteomes" id="UP001519325"/>
    </source>
</evidence>
<comment type="caution">
    <text evidence="1">The sequence shown here is derived from an EMBL/GenBank/DDBJ whole genome shotgun (WGS) entry which is preliminary data.</text>
</comment>
<reference evidence="1 2" key="1">
    <citation type="submission" date="2021-03" db="EMBL/GenBank/DDBJ databases">
        <title>Sequencing the genomes of 1000 actinobacteria strains.</title>
        <authorList>
            <person name="Klenk H.-P."/>
        </authorList>
    </citation>
    <scope>NUCLEOTIDE SEQUENCE [LARGE SCALE GENOMIC DNA]</scope>
    <source>
        <strain evidence="1 2">DSM 45516</strain>
    </source>
</reference>
<dbReference type="EMBL" id="JAGGMR010000002">
    <property type="protein sequence ID" value="MBP2194533.1"/>
    <property type="molecule type" value="Genomic_DNA"/>
</dbReference>